<feature type="domain" description="N-acetyltransferase" evidence="3">
    <location>
        <begin position="1"/>
        <end position="140"/>
    </location>
</feature>
<dbReference type="Gene3D" id="3.40.630.30">
    <property type="match status" value="1"/>
</dbReference>
<dbReference type="EMBL" id="JAGQDD010000009">
    <property type="protein sequence ID" value="MBQ0931605.1"/>
    <property type="molecule type" value="Genomic_DNA"/>
</dbReference>
<accession>A0A941BC64</accession>
<dbReference type="AlphaFoldDB" id="A0A941BC64"/>
<evidence type="ECO:0000313" key="5">
    <source>
        <dbReference type="Proteomes" id="UP000676246"/>
    </source>
</evidence>
<evidence type="ECO:0000313" key="4">
    <source>
        <dbReference type="EMBL" id="MBQ0931605.1"/>
    </source>
</evidence>
<reference evidence="4 5" key="1">
    <citation type="submission" date="2021-04" db="EMBL/GenBank/DDBJ databases">
        <title>The genome sequence of Ideonella sp. 3Y2.</title>
        <authorList>
            <person name="Liu Y."/>
        </authorList>
    </citation>
    <scope>NUCLEOTIDE SEQUENCE [LARGE SCALE GENOMIC DNA]</scope>
    <source>
        <strain evidence="4 5">3Y2</strain>
    </source>
</reference>
<dbReference type="PANTHER" id="PTHR43877">
    <property type="entry name" value="AMINOALKYLPHOSPHONATE N-ACETYLTRANSFERASE-RELATED-RELATED"/>
    <property type="match status" value="1"/>
</dbReference>
<name>A0A941BC64_9BURK</name>
<sequence>MSIRPFRPEDQAAVIALWQACGLTRPWNDPVKDIERKRAEQPELLLVGEVDGRIVASAMVGYDGHRGWVNYLSVEPSLQGRGLGAALMRHIEALLLARGCPKLNLQVRQGNDAVLGFYARLGYGDDQVIGLGKRLIHDTPPDPS</sequence>
<organism evidence="4 5">
    <name type="scientific">Ideonella alba</name>
    <dbReference type="NCBI Taxonomy" id="2824118"/>
    <lineage>
        <taxon>Bacteria</taxon>
        <taxon>Pseudomonadati</taxon>
        <taxon>Pseudomonadota</taxon>
        <taxon>Betaproteobacteria</taxon>
        <taxon>Burkholderiales</taxon>
        <taxon>Sphaerotilaceae</taxon>
        <taxon>Ideonella</taxon>
    </lineage>
</organism>
<keyword evidence="2 4" id="KW-0012">Acyltransferase</keyword>
<dbReference type="InterPro" id="IPR000182">
    <property type="entry name" value="GNAT_dom"/>
</dbReference>
<dbReference type="PROSITE" id="PS51257">
    <property type="entry name" value="PROKAR_LIPOPROTEIN"/>
    <property type="match status" value="1"/>
</dbReference>
<dbReference type="InterPro" id="IPR016181">
    <property type="entry name" value="Acyl_CoA_acyltransferase"/>
</dbReference>
<dbReference type="CDD" id="cd04301">
    <property type="entry name" value="NAT_SF"/>
    <property type="match status" value="1"/>
</dbReference>
<comment type="caution">
    <text evidence="4">The sequence shown here is derived from an EMBL/GenBank/DDBJ whole genome shotgun (WGS) entry which is preliminary data.</text>
</comment>
<evidence type="ECO:0000256" key="2">
    <source>
        <dbReference type="ARBA" id="ARBA00023315"/>
    </source>
</evidence>
<dbReference type="Pfam" id="PF00583">
    <property type="entry name" value="Acetyltransf_1"/>
    <property type="match status" value="1"/>
</dbReference>
<keyword evidence="5" id="KW-1185">Reference proteome</keyword>
<dbReference type="RefSeq" id="WP_210854606.1">
    <property type="nucleotide sequence ID" value="NZ_JAGQDD010000009.1"/>
</dbReference>
<dbReference type="InterPro" id="IPR050832">
    <property type="entry name" value="Bact_Acetyltransf"/>
</dbReference>
<dbReference type="EC" id="2.3.1.-" evidence="4"/>
<dbReference type="PROSITE" id="PS51186">
    <property type="entry name" value="GNAT"/>
    <property type="match status" value="1"/>
</dbReference>
<gene>
    <name evidence="4" type="ORF">KAK03_14050</name>
</gene>
<dbReference type="SUPFAM" id="SSF55729">
    <property type="entry name" value="Acyl-CoA N-acyltransferases (Nat)"/>
    <property type="match status" value="1"/>
</dbReference>
<dbReference type="Proteomes" id="UP000676246">
    <property type="component" value="Unassembled WGS sequence"/>
</dbReference>
<dbReference type="NCBIfam" id="NF002959">
    <property type="entry name" value="PRK03624.1"/>
    <property type="match status" value="1"/>
</dbReference>
<proteinExistence type="predicted"/>
<dbReference type="GO" id="GO:0016747">
    <property type="term" value="F:acyltransferase activity, transferring groups other than amino-acyl groups"/>
    <property type="evidence" value="ECO:0007669"/>
    <property type="project" value="InterPro"/>
</dbReference>
<protein>
    <submittedName>
        <fullName evidence="4">GNAT family acetyltransferase</fullName>
        <ecNumber evidence="4">2.3.1.-</ecNumber>
    </submittedName>
</protein>
<keyword evidence="1 4" id="KW-0808">Transferase</keyword>
<evidence type="ECO:0000256" key="1">
    <source>
        <dbReference type="ARBA" id="ARBA00022679"/>
    </source>
</evidence>
<evidence type="ECO:0000259" key="3">
    <source>
        <dbReference type="PROSITE" id="PS51186"/>
    </source>
</evidence>